<dbReference type="Proteomes" id="UP001145742">
    <property type="component" value="Unassembled WGS sequence"/>
</dbReference>
<protein>
    <submittedName>
        <fullName evidence="2">Uncharacterized protein</fullName>
    </submittedName>
</protein>
<reference evidence="2" key="1">
    <citation type="submission" date="2019-10" db="EMBL/GenBank/DDBJ databases">
        <authorList>
            <person name="Soares A.E.R."/>
            <person name="Aleixo A."/>
            <person name="Schneider P."/>
            <person name="Miyaki C.Y."/>
            <person name="Schneider M.P."/>
            <person name="Mello C."/>
            <person name="Vasconcelos A.T.R."/>
        </authorList>
    </citation>
    <scope>NUCLEOTIDE SEQUENCE</scope>
    <source>
        <tissue evidence="2">Muscle</tissue>
    </source>
</reference>
<organism evidence="2 3">
    <name type="scientific">Willisornis vidua</name>
    <name type="common">Xingu scale-backed antbird</name>
    <dbReference type="NCBI Taxonomy" id="1566151"/>
    <lineage>
        <taxon>Eukaryota</taxon>
        <taxon>Metazoa</taxon>
        <taxon>Chordata</taxon>
        <taxon>Craniata</taxon>
        <taxon>Vertebrata</taxon>
        <taxon>Euteleostomi</taxon>
        <taxon>Archelosauria</taxon>
        <taxon>Archosauria</taxon>
        <taxon>Dinosauria</taxon>
        <taxon>Saurischia</taxon>
        <taxon>Theropoda</taxon>
        <taxon>Coelurosauria</taxon>
        <taxon>Aves</taxon>
        <taxon>Neognathae</taxon>
        <taxon>Neoaves</taxon>
        <taxon>Telluraves</taxon>
        <taxon>Australaves</taxon>
        <taxon>Passeriformes</taxon>
        <taxon>Thamnophilidae</taxon>
        <taxon>Willisornis</taxon>
    </lineage>
</organism>
<evidence type="ECO:0000256" key="1">
    <source>
        <dbReference type="SAM" id="MobiDB-lite"/>
    </source>
</evidence>
<gene>
    <name evidence="2" type="ORF">WISP_78930</name>
</gene>
<name>A0ABQ9D571_9PASS</name>
<evidence type="ECO:0000313" key="2">
    <source>
        <dbReference type="EMBL" id="KAJ7415279.1"/>
    </source>
</evidence>
<comment type="caution">
    <text evidence="2">The sequence shown here is derived from an EMBL/GenBank/DDBJ whole genome shotgun (WGS) entry which is preliminary data.</text>
</comment>
<accession>A0ABQ9D571</accession>
<sequence>MLMKLGLFCPEKRQLRGHFINKCKYLKGMCQEDEARLFSVQPSDRTRGNGHKLNRMKGEQFEGDIGPEQVAQKGCGVFLPGDTRNPPGCEHVQPAPGEPTLAREWTG</sequence>
<evidence type="ECO:0000313" key="3">
    <source>
        <dbReference type="Proteomes" id="UP001145742"/>
    </source>
</evidence>
<keyword evidence="3" id="KW-1185">Reference proteome</keyword>
<dbReference type="EMBL" id="WHWB01033965">
    <property type="protein sequence ID" value="KAJ7415279.1"/>
    <property type="molecule type" value="Genomic_DNA"/>
</dbReference>
<proteinExistence type="predicted"/>
<feature type="region of interest" description="Disordered" evidence="1">
    <location>
        <begin position="85"/>
        <end position="107"/>
    </location>
</feature>